<dbReference type="Proteomes" id="UP000003163">
    <property type="component" value="Unassembled WGS sequence"/>
</dbReference>
<reference evidence="3" key="2">
    <citation type="submission" date="2015-07" db="EMBL/GenBank/DDBJ databases">
        <title>Contrasting host-pathogen interactions and genome evolution in two generalist and specialist microsporidian pathogens of mosquitoes.</title>
        <authorList>
            <consortium name="The Broad Institute Genomics Platform"/>
            <consortium name="The Broad Institute Genome Sequencing Center for Infectious Disease"/>
            <person name="Cuomo C.A."/>
            <person name="Sanscrainte N.D."/>
            <person name="Goldberg J.M."/>
            <person name="Heiman D."/>
            <person name="Young S."/>
            <person name="Zeng Q."/>
            <person name="Becnel J.J."/>
            <person name="Birren B.W."/>
        </authorList>
    </citation>
    <scope>NUCLEOTIDE SEQUENCE [LARGE SCALE GENOMIC DNA]</scope>
    <source>
        <strain evidence="3">USNM 41457</strain>
    </source>
</reference>
<reference evidence="2 3" key="1">
    <citation type="submission" date="2011-08" db="EMBL/GenBank/DDBJ databases">
        <authorList>
            <person name="Liu Z.J."/>
            <person name="Shi F.L."/>
            <person name="Lu J.Q."/>
            <person name="Li M."/>
            <person name="Wang Z.L."/>
        </authorList>
    </citation>
    <scope>NUCLEOTIDE SEQUENCE [LARGE SCALE GENOMIC DNA]</scope>
    <source>
        <strain evidence="2 3">USNM 41457</strain>
    </source>
</reference>
<evidence type="ECO:0000313" key="2">
    <source>
        <dbReference type="EMBL" id="EJW03494.1"/>
    </source>
</evidence>
<name>J9D7J6_EDHAE</name>
<sequence length="211" mass="25031">MTMIHPNLSRKKHIIQETLKRKKHMIYRTINKRYNGRNLLRHNNAEYTEDNGPQGLKYVLHGIFAEFANKVSDIFDSSKTNPRDILNLKRERSARGRKFRKKSSSDFDESEIENIKKTGSIYGDSDSNNFDSDQYNIKSYKKHKSAKRKKLREDSDKDDQSSECQNTKKLKKQRKKEKINQMMIVKKKITTMIQFVMKMILVKKNIKKIKI</sequence>
<proteinExistence type="predicted"/>
<feature type="region of interest" description="Disordered" evidence="1">
    <location>
        <begin position="141"/>
        <end position="175"/>
    </location>
</feature>
<evidence type="ECO:0000313" key="3">
    <source>
        <dbReference type="Proteomes" id="UP000003163"/>
    </source>
</evidence>
<dbReference type="HOGENOM" id="CLU_1304837_0_0_1"/>
<dbReference type="AlphaFoldDB" id="J9D7J6"/>
<comment type="caution">
    <text evidence="2">The sequence shown here is derived from an EMBL/GenBank/DDBJ whole genome shotgun (WGS) entry which is preliminary data.</text>
</comment>
<keyword evidence="3" id="KW-1185">Reference proteome</keyword>
<protein>
    <submittedName>
        <fullName evidence="2">Uncharacterized protein</fullName>
    </submittedName>
</protein>
<accession>J9D7J6</accession>
<evidence type="ECO:0000256" key="1">
    <source>
        <dbReference type="SAM" id="MobiDB-lite"/>
    </source>
</evidence>
<feature type="compositionally biased region" description="Basic and acidic residues" evidence="1">
    <location>
        <begin position="151"/>
        <end position="160"/>
    </location>
</feature>
<dbReference type="VEuPathDB" id="MicrosporidiaDB:EDEG_02168"/>
<dbReference type="EMBL" id="AFBI03000036">
    <property type="protein sequence ID" value="EJW03494.1"/>
    <property type="molecule type" value="Genomic_DNA"/>
</dbReference>
<feature type="compositionally biased region" description="Basic residues" evidence="1">
    <location>
        <begin position="141"/>
        <end position="150"/>
    </location>
</feature>
<organism evidence="2 3">
    <name type="scientific">Edhazardia aedis (strain USNM 41457)</name>
    <name type="common">Microsporidian parasite</name>
    <dbReference type="NCBI Taxonomy" id="1003232"/>
    <lineage>
        <taxon>Eukaryota</taxon>
        <taxon>Fungi</taxon>
        <taxon>Fungi incertae sedis</taxon>
        <taxon>Microsporidia</taxon>
        <taxon>Edhazardia</taxon>
    </lineage>
</organism>
<dbReference type="InParanoid" id="J9D7J6"/>
<gene>
    <name evidence="2" type="ORF">EDEG_02168</name>
</gene>